<dbReference type="STRING" id="1109443.G4TRH9"/>
<keyword evidence="4" id="KW-1185">Reference proteome</keyword>
<dbReference type="eggNOG" id="ENOG502S3WR">
    <property type="taxonomic scope" value="Eukaryota"/>
</dbReference>
<proteinExistence type="predicted"/>
<feature type="compositionally biased region" description="Pro residues" evidence="1">
    <location>
        <begin position="524"/>
        <end position="543"/>
    </location>
</feature>
<gene>
    <name evidence="3" type="ORF">PIIN_07865</name>
</gene>
<dbReference type="Pfam" id="PF06911">
    <property type="entry name" value="Senescence"/>
    <property type="match status" value="1"/>
</dbReference>
<dbReference type="InterPro" id="IPR045036">
    <property type="entry name" value="Spartin-like"/>
</dbReference>
<dbReference type="GO" id="GO:0051301">
    <property type="term" value="P:cell division"/>
    <property type="evidence" value="ECO:0007669"/>
    <property type="project" value="TreeGrafter"/>
</dbReference>
<dbReference type="Proteomes" id="UP000007148">
    <property type="component" value="Unassembled WGS sequence"/>
</dbReference>
<accession>G4TRH9</accession>
<reference evidence="3 4" key="1">
    <citation type="journal article" date="2011" name="PLoS Pathog.">
        <title>Endophytic Life Strategies Decoded by Genome and Transcriptome Analyses of the Mutualistic Root Symbiont Piriformospora indica.</title>
        <authorList>
            <person name="Zuccaro A."/>
            <person name="Lahrmann U."/>
            <person name="Guldener U."/>
            <person name="Langen G."/>
            <person name="Pfiffi S."/>
            <person name="Biedenkopf D."/>
            <person name="Wong P."/>
            <person name="Samans B."/>
            <person name="Grimm C."/>
            <person name="Basiewicz M."/>
            <person name="Murat C."/>
            <person name="Martin F."/>
            <person name="Kogel K.H."/>
        </authorList>
    </citation>
    <scope>NUCLEOTIDE SEQUENCE [LARGE SCALE GENOMIC DNA]</scope>
    <source>
        <strain evidence="3 4">DSM 11827</strain>
    </source>
</reference>
<dbReference type="HOGENOM" id="CLU_535408_0_0_1"/>
<sequence length="559" mass="59097">MSLVPPSPIGNTPTSTNAEGFLLLTISNAILTSTAFAHPVPTPIVGTLSLECVTINVSDPLERDVWLVLRVEPPLSPVTNQPHAGHHGFEYPLPATQKIVLNRTENRYTMPVVSGGELTIRLPKGLTAAQKEDLETLEVLLAQYAVLHVQEGPVPDAHGAPGSRSSPTMSNGMVHDADGDLKGRLVLVDEDNGQIVGTLGDQFEVREDATLNMDGHEKDPVVVEIPDDEQWGTGRGWSTGEDGRPRVQKQIFVHPITVDDSDWMSKTAGFLGRGIVFATNAVTTGVTSATNLYISKSAPATEPIVFSETTKRNVKRVHNISGKAVQVTAKTTGLIHQTVERLADKVSGHKPAPPPSSHPHSGTSTPGSGWNSPYPGGSTTSLRGPNAFGPTSAAHTPPPPPPKRRLLNRLLTSTDLILTTVEQSAHHLISHTTNSLSAAAHHKYGPDAGKAVGMMGESVKNVGVVYIDARGVGRRALLKCAGKRIIKAKMGGRDVVFQDQGAGKGTVMVDEKTHDGAPVGVTHGPPPGAPPSFGAPPPYPPPMSTNALYAPYKRGTQGP</sequence>
<name>G4TRH9_SERID</name>
<dbReference type="GO" id="GO:0005886">
    <property type="term" value="C:plasma membrane"/>
    <property type="evidence" value="ECO:0007669"/>
    <property type="project" value="TreeGrafter"/>
</dbReference>
<organism evidence="3 4">
    <name type="scientific">Serendipita indica (strain DSM 11827)</name>
    <name type="common">Root endophyte fungus</name>
    <name type="synonym">Piriformospora indica</name>
    <dbReference type="NCBI Taxonomy" id="1109443"/>
    <lineage>
        <taxon>Eukaryota</taxon>
        <taxon>Fungi</taxon>
        <taxon>Dikarya</taxon>
        <taxon>Basidiomycota</taxon>
        <taxon>Agaricomycotina</taxon>
        <taxon>Agaricomycetes</taxon>
        <taxon>Sebacinales</taxon>
        <taxon>Serendipitaceae</taxon>
        <taxon>Serendipita</taxon>
    </lineage>
</organism>
<comment type="caution">
    <text evidence="3">The sequence shown here is derived from an EMBL/GenBank/DDBJ whole genome shotgun (WGS) entry which is preliminary data.</text>
</comment>
<feature type="compositionally biased region" description="Low complexity" evidence="1">
    <location>
        <begin position="358"/>
        <end position="369"/>
    </location>
</feature>
<protein>
    <recommendedName>
        <fullName evidence="2">Senescence domain-containing protein</fullName>
    </recommendedName>
</protein>
<dbReference type="EMBL" id="CAFZ01000263">
    <property type="protein sequence ID" value="CCA73912.1"/>
    <property type="molecule type" value="Genomic_DNA"/>
</dbReference>
<dbReference type="PANTHER" id="PTHR21068">
    <property type="entry name" value="SPARTIN"/>
    <property type="match status" value="1"/>
</dbReference>
<dbReference type="InterPro" id="IPR009686">
    <property type="entry name" value="Senescence/spartin_C"/>
</dbReference>
<dbReference type="OMA" id="WDLGPES"/>
<feature type="domain" description="Senescence" evidence="2">
    <location>
        <begin position="262"/>
        <end position="483"/>
    </location>
</feature>
<dbReference type="InParanoid" id="G4TRH9"/>
<dbReference type="AlphaFoldDB" id="G4TRH9"/>
<dbReference type="OrthoDB" id="20821at2759"/>
<evidence type="ECO:0000256" key="1">
    <source>
        <dbReference type="SAM" id="MobiDB-lite"/>
    </source>
</evidence>
<dbReference type="PANTHER" id="PTHR21068:SF43">
    <property type="entry name" value="SPARTIN"/>
    <property type="match status" value="1"/>
</dbReference>
<feature type="region of interest" description="Disordered" evidence="1">
    <location>
        <begin position="153"/>
        <end position="176"/>
    </location>
</feature>
<evidence type="ECO:0000313" key="4">
    <source>
        <dbReference type="Proteomes" id="UP000007148"/>
    </source>
</evidence>
<feature type="region of interest" description="Disordered" evidence="1">
    <location>
        <begin position="345"/>
        <end position="406"/>
    </location>
</feature>
<feature type="region of interest" description="Disordered" evidence="1">
    <location>
        <begin position="517"/>
        <end position="559"/>
    </location>
</feature>
<evidence type="ECO:0000259" key="2">
    <source>
        <dbReference type="Pfam" id="PF06911"/>
    </source>
</evidence>
<evidence type="ECO:0000313" key="3">
    <source>
        <dbReference type="EMBL" id="CCA73912.1"/>
    </source>
</evidence>